<dbReference type="AlphaFoldDB" id="A0A2S7MXR3"/>
<dbReference type="GO" id="GO:0008410">
    <property type="term" value="F:CoA-transferase activity"/>
    <property type="evidence" value="ECO:0007669"/>
    <property type="project" value="TreeGrafter"/>
</dbReference>
<evidence type="ECO:0000256" key="1">
    <source>
        <dbReference type="ARBA" id="ARBA00022679"/>
    </source>
</evidence>
<keyword evidence="1 2" id="KW-0808">Transferase</keyword>
<evidence type="ECO:0000313" key="3">
    <source>
        <dbReference type="Proteomes" id="UP000239663"/>
    </source>
</evidence>
<keyword evidence="3" id="KW-1185">Reference proteome</keyword>
<dbReference type="InterPro" id="IPR044855">
    <property type="entry name" value="CoA-Trfase_III_dom3_sf"/>
</dbReference>
<dbReference type="RefSeq" id="WP_104850198.1">
    <property type="nucleotide sequence ID" value="NZ_PKOZ01000009.1"/>
</dbReference>
<dbReference type="Gene3D" id="3.30.1540.10">
    <property type="entry name" value="formyl-coa transferase, domain 3"/>
    <property type="match status" value="1"/>
</dbReference>
<comment type="caution">
    <text evidence="2">The sequence shown here is derived from an EMBL/GenBank/DDBJ whole genome shotgun (WGS) entry which is preliminary data.</text>
</comment>
<proteinExistence type="predicted"/>
<dbReference type="InterPro" id="IPR003673">
    <property type="entry name" value="CoA-Trfase_fam_III"/>
</dbReference>
<dbReference type="Proteomes" id="UP000239663">
    <property type="component" value="Unassembled WGS sequence"/>
</dbReference>
<dbReference type="EMBL" id="PKOZ01000009">
    <property type="protein sequence ID" value="PQD94560.1"/>
    <property type="molecule type" value="Genomic_DNA"/>
</dbReference>
<organism evidence="2 3">
    <name type="scientific">Pradoshia eiseniae</name>
    <dbReference type="NCBI Taxonomy" id="2064768"/>
    <lineage>
        <taxon>Bacteria</taxon>
        <taxon>Bacillati</taxon>
        <taxon>Bacillota</taxon>
        <taxon>Bacilli</taxon>
        <taxon>Bacillales</taxon>
        <taxon>Bacillaceae</taxon>
        <taxon>Pradoshia</taxon>
    </lineage>
</organism>
<protein>
    <submittedName>
        <fullName evidence="2">CoA transferase</fullName>
    </submittedName>
</protein>
<dbReference type="OrthoDB" id="9797653at2"/>
<dbReference type="Pfam" id="PF02515">
    <property type="entry name" value="CoA_transf_3"/>
    <property type="match status" value="1"/>
</dbReference>
<dbReference type="PANTHER" id="PTHR48207">
    <property type="entry name" value="SUCCINATE--HYDROXYMETHYLGLUTARATE COA-TRANSFERASE"/>
    <property type="match status" value="1"/>
</dbReference>
<name>A0A2S7MXR3_9BACI</name>
<dbReference type="PANTHER" id="PTHR48207:SF3">
    <property type="entry name" value="SUCCINATE--HYDROXYMETHYLGLUTARATE COA-TRANSFERASE"/>
    <property type="match status" value="1"/>
</dbReference>
<dbReference type="SUPFAM" id="SSF89796">
    <property type="entry name" value="CoA-transferase family III (CaiB/BaiF)"/>
    <property type="match status" value="1"/>
</dbReference>
<evidence type="ECO:0000313" key="2">
    <source>
        <dbReference type="EMBL" id="PQD94560.1"/>
    </source>
</evidence>
<dbReference type="Gene3D" id="3.40.50.10540">
    <property type="entry name" value="Crotonobetainyl-coa:carnitine coa-transferase, domain 1"/>
    <property type="match status" value="1"/>
</dbReference>
<sequence length="400" mass="44619">MGALSGIKVLDLTRLLPGPFCTLMLADYGAEVIKIEEPGRGDYIRSREPAVNGIGARHLTVNRNKKSVELNLKTETGIAIFNKMAGESDVIIEGFRPGVMERLGISYEQISKINPQIVYCSLTGYGQTGPYRSLPGHDINYAGYSGILSLNGEEDGRPVIPGVQIADIGGGSLMALSGILMALLYKEKTGKGQYIDVSMTDGAVTWLYAAASDYFVSGDVPKRGKNRLDGQFAYYQLYETKDGEFLSIGASERKFWDRFCELIDRPDWKELHEGKTEVQTKLKQELTNLFKERTKQQWMELLSQEQTCVGPVNTLDELFHDPQIQEREMLIEQDHPIAGRIKQIGFPIKFSATPGELQTYAPILGEHTAEYLNSLGYTEEEIRKLQEENVIGNSPPIHQS</sequence>
<dbReference type="InterPro" id="IPR023606">
    <property type="entry name" value="CoA-Trfase_III_dom_1_sf"/>
</dbReference>
<accession>A0A2S7MXR3</accession>
<dbReference type="InterPro" id="IPR050483">
    <property type="entry name" value="CoA-transferase_III_domain"/>
</dbReference>
<reference evidence="2 3" key="1">
    <citation type="submission" date="2017-12" db="EMBL/GenBank/DDBJ databases">
        <title>Taxonomic description and draft genome of Pradoshia cofamensis Gen. nov., sp. nov., a thermotolerant bacillale isolated from anterior gut of earthworm Eisenia fetida.</title>
        <authorList>
            <person name="Saha T."/>
            <person name="Chakraborty R."/>
        </authorList>
    </citation>
    <scope>NUCLEOTIDE SEQUENCE [LARGE SCALE GENOMIC DNA]</scope>
    <source>
        <strain evidence="2 3">EAG3</strain>
    </source>
</reference>
<gene>
    <name evidence="2" type="ORF">CYL18_14225</name>
</gene>